<sequence length="46" mass="5157">MPARMLASLNANTCSTTAMTREQSKRQQEMSFYSSTPGLLCGTLWR</sequence>
<name>A0A0A8XWK1_ARUDO</name>
<dbReference type="EMBL" id="GBRH01279501">
    <property type="protein sequence ID" value="JAD18394.1"/>
    <property type="molecule type" value="Transcribed_RNA"/>
</dbReference>
<accession>A0A0A8XWK1</accession>
<dbReference type="AlphaFoldDB" id="A0A0A8XWK1"/>
<organism evidence="1">
    <name type="scientific">Arundo donax</name>
    <name type="common">Giant reed</name>
    <name type="synonym">Donax arundinaceus</name>
    <dbReference type="NCBI Taxonomy" id="35708"/>
    <lineage>
        <taxon>Eukaryota</taxon>
        <taxon>Viridiplantae</taxon>
        <taxon>Streptophyta</taxon>
        <taxon>Embryophyta</taxon>
        <taxon>Tracheophyta</taxon>
        <taxon>Spermatophyta</taxon>
        <taxon>Magnoliopsida</taxon>
        <taxon>Liliopsida</taxon>
        <taxon>Poales</taxon>
        <taxon>Poaceae</taxon>
        <taxon>PACMAD clade</taxon>
        <taxon>Arundinoideae</taxon>
        <taxon>Arundineae</taxon>
        <taxon>Arundo</taxon>
    </lineage>
</organism>
<reference evidence="1" key="2">
    <citation type="journal article" date="2015" name="Data Brief">
        <title>Shoot transcriptome of the giant reed, Arundo donax.</title>
        <authorList>
            <person name="Barrero R.A."/>
            <person name="Guerrero F.D."/>
            <person name="Moolhuijzen P."/>
            <person name="Goolsby J.A."/>
            <person name="Tidwell J."/>
            <person name="Bellgard S.E."/>
            <person name="Bellgard M.I."/>
        </authorList>
    </citation>
    <scope>NUCLEOTIDE SEQUENCE</scope>
    <source>
        <tissue evidence="1">Shoot tissue taken approximately 20 cm above the soil surface</tissue>
    </source>
</reference>
<proteinExistence type="predicted"/>
<reference evidence="1" key="1">
    <citation type="submission" date="2014-09" db="EMBL/GenBank/DDBJ databases">
        <authorList>
            <person name="Magalhaes I.L.F."/>
            <person name="Oliveira U."/>
            <person name="Santos F.R."/>
            <person name="Vidigal T.H.D.A."/>
            <person name="Brescovit A.D."/>
            <person name="Santos A.J."/>
        </authorList>
    </citation>
    <scope>NUCLEOTIDE SEQUENCE</scope>
    <source>
        <tissue evidence="1">Shoot tissue taken approximately 20 cm above the soil surface</tissue>
    </source>
</reference>
<protein>
    <submittedName>
        <fullName evidence="1">Uncharacterized protein</fullName>
    </submittedName>
</protein>
<evidence type="ECO:0000313" key="1">
    <source>
        <dbReference type="EMBL" id="JAD18394.1"/>
    </source>
</evidence>